<feature type="region of interest" description="Disordered" evidence="1">
    <location>
        <begin position="84"/>
        <end position="217"/>
    </location>
</feature>
<feature type="region of interest" description="Disordered" evidence="1">
    <location>
        <begin position="382"/>
        <end position="402"/>
    </location>
</feature>
<dbReference type="STRING" id="33097.A0A150H248"/>
<gene>
    <name evidence="2" type="ORF">GPECTOR_1g198</name>
</gene>
<evidence type="ECO:0000256" key="1">
    <source>
        <dbReference type="SAM" id="MobiDB-lite"/>
    </source>
</evidence>
<evidence type="ECO:0000313" key="2">
    <source>
        <dbReference type="EMBL" id="KXZ56227.1"/>
    </source>
</evidence>
<protein>
    <submittedName>
        <fullName evidence="2">Uncharacterized protein</fullName>
    </submittedName>
</protein>
<dbReference type="EMBL" id="LSYV01000002">
    <property type="protein sequence ID" value="KXZ56227.1"/>
    <property type="molecule type" value="Genomic_DNA"/>
</dbReference>
<dbReference type="Proteomes" id="UP000075714">
    <property type="component" value="Unassembled WGS sequence"/>
</dbReference>
<proteinExistence type="predicted"/>
<accession>A0A150H248</accession>
<evidence type="ECO:0000313" key="3">
    <source>
        <dbReference type="Proteomes" id="UP000075714"/>
    </source>
</evidence>
<dbReference type="AlphaFoldDB" id="A0A150H248"/>
<feature type="compositionally biased region" description="Basic residues" evidence="1">
    <location>
        <begin position="105"/>
        <end position="123"/>
    </location>
</feature>
<keyword evidence="3" id="KW-1185">Reference proteome</keyword>
<name>A0A150H248_GONPE</name>
<comment type="caution">
    <text evidence="2">The sequence shown here is derived from an EMBL/GenBank/DDBJ whole genome shotgun (WGS) entry which is preliminary data.</text>
</comment>
<feature type="compositionally biased region" description="Low complexity" evidence="1">
    <location>
        <begin position="200"/>
        <end position="217"/>
    </location>
</feature>
<organism evidence="2 3">
    <name type="scientific">Gonium pectorale</name>
    <name type="common">Green alga</name>
    <dbReference type="NCBI Taxonomy" id="33097"/>
    <lineage>
        <taxon>Eukaryota</taxon>
        <taxon>Viridiplantae</taxon>
        <taxon>Chlorophyta</taxon>
        <taxon>core chlorophytes</taxon>
        <taxon>Chlorophyceae</taxon>
        <taxon>CS clade</taxon>
        <taxon>Chlamydomonadales</taxon>
        <taxon>Volvocaceae</taxon>
        <taxon>Gonium</taxon>
    </lineage>
</organism>
<reference evidence="3" key="1">
    <citation type="journal article" date="2016" name="Nat. Commun.">
        <title>The Gonium pectorale genome demonstrates co-option of cell cycle regulation during the evolution of multicellularity.</title>
        <authorList>
            <person name="Hanschen E.R."/>
            <person name="Marriage T.N."/>
            <person name="Ferris P.J."/>
            <person name="Hamaji T."/>
            <person name="Toyoda A."/>
            <person name="Fujiyama A."/>
            <person name="Neme R."/>
            <person name="Noguchi H."/>
            <person name="Minakuchi Y."/>
            <person name="Suzuki M."/>
            <person name="Kawai-Toyooka H."/>
            <person name="Smith D.R."/>
            <person name="Sparks H."/>
            <person name="Anderson J."/>
            <person name="Bakaric R."/>
            <person name="Luria V."/>
            <person name="Karger A."/>
            <person name="Kirschner M.W."/>
            <person name="Durand P.M."/>
            <person name="Michod R.E."/>
            <person name="Nozaki H."/>
            <person name="Olson B.J."/>
        </authorList>
    </citation>
    <scope>NUCLEOTIDE SEQUENCE [LARGE SCALE GENOMIC DNA]</scope>
    <source>
        <strain evidence="3">NIES-2863</strain>
    </source>
</reference>
<sequence length="402" mass="41890">MGGIKKKAVTAVPPPTVALGGVADLTHTDAPEYGVGYISEQYSDETDQYGEWAAHPLTAHQHHHPDISPDDEERAGAYDLLFFAGVDPSPPPELEPEEPIGGGRWRSHATGRHGHNTRRHAAPQRRSDDYYYYPDYQEGEEGEAGVEREENLRGGGAAKRRRMGPPPPPPRIVHIHRPPPGSSASSSEDQVNGPAPPPGLLSLPGTPSGPAAWGPRAGATAAMGLQDLLASELPLAPQPPASASPLAGAAASDVFVLGLDSLGPAAPAPPPAQPLPTLPDLRLPLPLGPLSLPLPLSLQFQLGSIAPKDLEMLAQIHAEFAESCRELQKTEAACEAVGAVVAEQRQAALRAHQFATASAQQLAGEAQSLADRFGLRGMLTEMRGGGSPPATAGFAGGGVASR</sequence>